<protein>
    <submittedName>
        <fullName evidence="2">Transmembrane protein Msl3831</fullName>
    </submittedName>
</protein>
<name>A0A6J4HUV0_9PROT</name>
<dbReference type="AlphaFoldDB" id="A0A6J4HUV0"/>
<dbReference type="EMBL" id="CADCTG010000116">
    <property type="protein sequence ID" value="CAA9232488.1"/>
    <property type="molecule type" value="Genomic_DNA"/>
</dbReference>
<organism evidence="2">
    <name type="scientific">uncultured Acetobacteraceae bacterium</name>
    <dbReference type="NCBI Taxonomy" id="169975"/>
    <lineage>
        <taxon>Bacteria</taxon>
        <taxon>Pseudomonadati</taxon>
        <taxon>Pseudomonadota</taxon>
        <taxon>Alphaproteobacteria</taxon>
        <taxon>Acetobacterales</taxon>
        <taxon>Acetobacteraceae</taxon>
        <taxon>environmental samples</taxon>
    </lineage>
</organism>
<feature type="compositionally biased region" description="Basic and acidic residues" evidence="1">
    <location>
        <begin position="37"/>
        <end position="51"/>
    </location>
</feature>
<feature type="non-terminal residue" evidence="2">
    <location>
        <position position="1"/>
    </location>
</feature>
<feature type="region of interest" description="Disordered" evidence="1">
    <location>
        <begin position="1"/>
        <end position="51"/>
    </location>
</feature>
<gene>
    <name evidence="2" type="ORF">AVDCRST_MAG08-1194</name>
</gene>
<evidence type="ECO:0000313" key="2">
    <source>
        <dbReference type="EMBL" id="CAA9232488.1"/>
    </source>
</evidence>
<keyword evidence="2" id="KW-0812">Transmembrane</keyword>
<accession>A0A6J4HUV0</accession>
<reference evidence="2" key="1">
    <citation type="submission" date="2020-02" db="EMBL/GenBank/DDBJ databases">
        <authorList>
            <person name="Meier V. D."/>
        </authorList>
    </citation>
    <scope>NUCLEOTIDE SEQUENCE</scope>
    <source>
        <strain evidence="2">AVDCRST_MAG08</strain>
    </source>
</reference>
<keyword evidence="2" id="KW-0472">Membrane</keyword>
<evidence type="ECO:0000256" key="1">
    <source>
        <dbReference type="SAM" id="MobiDB-lite"/>
    </source>
</evidence>
<proteinExistence type="predicted"/>
<feature type="non-terminal residue" evidence="2">
    <location>
        <position position="51"/>
    </location>
</feature>
<sequence length="51" mass="5742">ELARPRRPVGRGPARRPADVALQRRLGLLPLRHRRPDRGGAPHHGVDRPDL</sequence>